<dbReference type="OrthoDB" id="8781865at2"/>
<dbReference type="Proteomes" id="UP000271222">
    <property type="component" value="Unassembled WGS sequence"/>
</dbReference>
<evidence type="ECO:0000313" key="1">
    <source>
        <dbReference type="EMBL" id="RNM02151.1"/>
    </source>
</evidence>
<protein>
    <recommendedName>
        <fullName evidence="3">Transposase</fullName>
    </recommendedName>
</protein>
<sequence length="43" mass="4807">MTDVERAVVQPLQPHAAERGRRRACDSREAVNALRYPVQPGCC</sequence>
<reference evidence="1 2" key="1">
    <citation type="submission" date="2018-10" db="EMBL/GenBank/DDBJ databases">
        <title>Draft Genome Sequence of Ralstonia pseudosolanacearum (R. solanacearum phylotype I) Strain Tg03 Isolated from Luffa cylindrica in China.</title>
        <authorList>
            <person name="Yuan G.-Q."/>
            <person name="Li Q.-Q."/>
            <person name="Zhang Y.-W."/>
        </authorList>
    </citation>
    <scope>NUCLEOTIDE SEQUENCE [LARGE SCALE GENOMIC DNA]</scope>
    <source>
        <strain evidence="1 2">Tg03</strain>
    </source>
</reference>
<dbReference type="EMBL" id="RJTL01000050">
    <property type="protein sequence ID" value="RNM02151.1"/>
    <property type="molecule type" value="Genomic_DNA"/>
</dbReference>
<evidence type="ECO:0008006" key="3">
    <source>
        <dbReference type="Google" id="ProtNLM"/>
    </source>
</evidence>
<evidence type="ECO:0000313" key="2">
    <source>
        <dbReference type="Proteomes" id="UP000271222"/>
    </source>
</evidence>
<proteinExistence type="predicted"/>
<dbReference type="AlphaFoldDB" id="A0A454TK73"/>
<name>A0A454TK73_9RALS</name>
<gene>
    <name evidence="1" type="ORF">EGA29_22530</name>
</gene>
<comment type="caution">
    <text evidence="1">The sequence shown here is derived from an EMBL/GenBank/DDBJ whole genome shotgun (WGS) entry which is preliminary data.</text>
</comment>
<organism evidence="1 2">
    <name type="scientific">Ralstonia pseudosolanacearum</name>
    <dbReference type="NCBI Taxonomy" id="1310165"/>
    <lineage>
        <taxon>Bacteria</taxon>
        <taxon>Pseudomonadati</taxon>
        <taxon>Pseudomonadota</taxon>
        <taxon>Betaproteobacteria</taxon>
        <taxon>Burkholderiales</taxon>
        <taxon>Burkholderiaceae</taxon>
        <taxon>Ralstonia</taxon>
        <taxon>Ralstonia solanacearum species complex</taxon>
    </lineage>
</organism>
<accession>A0A454TK73</accession>